<keyword evidence="1 3" id="KW-0808">Transferase</keyword>
<evidence type="ECO:0000313" key="3">
    <source>
        <dbReference type="EMBL" id="MES1919476.1"/>
    </source>
</evidence>
<dbReference type="PANTHER" id="PTHR43323:SF2">
    <property type="entry name" value="HYDROXYMETHYLGLUTARYL-COA SYNTHASE"/>
    <property type="match status" value="1"/>
</dbReference>
<accession>A0ABV2AIG1</accession>
<dbReference type="PANTHER" id="PTHR43323">
    <property type="entry name" value="3-HYDROXY-3-METHYLGLUTARYL COENZYME A SYNTHASE"/>
    <property type="match status" value="1"/>
</dbReference>
<organism evidence="3 4">
    <name type="scientific">Bonamia ostreae</name>
    <dbReference type="NCBI Taxonomy" id="126728"/>
    <lineage>
        <taxon>Eukaryota</taxon>
        <taxon>Sar</taxon>
        <taxon>Rhizaria</taxon>
        <taxon>Endomyxa</taxon>
        <taxon>Ascetosporea</taxon>
        <taxon>Haplosporida</taxon>
        <taxon>Bonamia</taxon>
    </lineage>
</organism>
<dbReference type="InterPro" id="IPR016039">
    <property type="entry name" value="Thiolase-like"/>
</dbReference>
<dbReference type="GO" id="GO:0004421">
    <property type="term" value="F:hydroxymethylglutaryl-CoA synthase activity"/>
    <property type="evidence" value="ECO:0007669"/>
    <property type="project" value="UniProtKB-EC"/>
</dbReference>
<name>A0ABV2AIG1_9EUKA</name>
<dbReference type="InterPro" id="IPR013528">
    <property type="entry name" value="HMG_CoA_synth_N"/>
</dbReference>
<reference evidence="3 4" key="1">
    <citation type="journal article" date="2024" name="BMC Biol.">
        <title>Comparative genomics of Ascetosporea gives new insight into the evolutionary basis for animal parasitism in Rhizaria.</title>
        <authorList>
            <person name="Hiltunen Thoren M."/>
            <person name="Onut-Brannstrom I."/>
            <person name="Alfjorden A."/>
            <person name="Peckova H."/>
            <person name="Swords F."/>
            <person name="Hooper C."/>
            <person name="Holzer A.S."/>
            <person name="Bass D."/>
            <person name="Burki F."/>
        </authorList>
    </citation>
    <scope>NUCLEOTIDE SEQUENCE [LARGE SCALE GENOMIC DNA]</scope>
    <source>
        <strain evidence="3">20-A016</strain>
    </source>
</reference>
<evidence type="ECO:0000256" key="1">
    <source>
        <dbReference type="ARBA" id="ARBA00022679"/>
    </source>
</evidence>
<dbReference type="SUPFAM" id="SSF53901">
    <property type="entry name" value="Thiolase-like"/>
    <property type="match status" value="1"/>
</dbReference>
<dbReference type="Gene3D" id="3.40.47.10">
    <property type="match status" value="1"/>
</dbReference>
<keyword evidence="4" id="KW-1185">Reference proteome</keyword>
<dbReference type="Proteomes" id="UP001439008">
    <property type="component" value="Unassembled WGS sequence"/>
</dbReference>
<dbReference type="Pfam" id="PF01154">
    <property type="entry name" value="HMG_CoA_synt_N"/>
    <property type="match status" value="1"/>
</dbReference>
<keyword evidence="3" id="KW-0012">Acyltransferase</keyword>
<feature type="domain" description="Hydroxymethylglutaryl-coenzyme A synthase N-terminal" evidence="2">
    <location>
        <begin position="1"/>
        <end position="100"/>
    </location>
</feature>
<dbReference type="EC" id="2.3.3.10" evidence="3"/>
<gene>
    <name evidence="3" type="primary">ERG13</name>
    <name evidence="3" type="ORF">MHBO_001302</name>
</gene>
<dbReference type="EMBL" id="JBDODL010000301">
    <property type="protein sequence ID" value="MES1919476.1"/>
    <property type="molecule type" value="Genomic_DNA"/>
</dbReference>
<comment type="caution">
    <text evidence="3">The sequence shown here is derived from an EMBL/GenBank/DDBJ whole genome shotgun (WGS) entry which is preliminary data.</text>
</comment>
<evidence type="ECO:0000313" key="4">
    <source>
        <dbReference type="Proteomes" id="UP001439008"/>
    </source>
</evidence>
<sequence>MASYKIDYKNVGRLEVATETIQDHSKSIKTFLMQLFRESGNFNVEGIDSTNACYAATNAFFNSVAWIESSDWNGKYAIVVSVDIAEYENGPARPTGGWSSCVSRWAAIEHCFRKTFKIFN</sequence>
<proteinExistence type="predicted"/>
<dbReference type="CDD" id="cd00827">
    <property type="entry name" value="init_cond_enzymes"/>
    <property type="match status" value="1"/>
</dbReference>
<evidence type="ECO:0000259" key="2">
    <source>
        <dbReference type="Pfam" id="PF01154"/>
    </source>
</evidence>
<protein>
    <submittedName>
        <fullName evidence="3">3-hydroxy-3-methylglutaryl coenzyme A synthase</fullName>
        <ecNumber evidence="3">2.3.3.10</ecNumber>
    </submittedName>
</protein>